<dbReference type="STRING" id="1121365.GCA_000375365_00540"/>
<dbReference type="Proteomes" id="UP000233249">
    <property type="component" value="Unassembled WGS sequence"/>
</dbReference>
<feature type="transmembrane region" description="Helical" evidence="1">
    <location>
        <begin position="62"/>
        <end position="83"/>
    </location>
</feature>
<gene>
    <name evidence="2" type="ORF">CXB45_06840</name>
</gene>
<organism evidence="2 3">
    <name type="scientific">Corynebacterium mastitidis</name>
    <dbReference type="NCBI Taxonomy" id="161890"/>
    <lineage>
        <taxon>Bacteria</taxon>
        <taxon>Bacillati</taxon>
        <taxon>Actinomycetota</taxon>
        <taxon>Actinomycetes</taxon>
        <taxon>Mycobacteriales</taxon>
        <taxon>Corynebacteriaceae</taxon>
        <taxon>Corynebacterium</taxon>
    </lineage>
</organism>
<dbReference type="AlphaFoldDB" id="A0A2N0X736"/>
<dbReference type="OrthoDB" id="3698172at2"/>
<evidence type="ECO:0000313" key="3">
    <source>
        <dbReference type="Proteomes" id="UP000233249"/>
    </source>
</evidence>
<proteinExistence type="predicted"/>
<dbReference type="EMBL" id="PJAF01000017">
    <property type="protein sequence ID" value="PKF68515.1"/>
    <property type="molecule type" value="Genomic_DNA"/>
</dbReference>
<dbReference type="InterPro" id="IPR021414">
    <property type="entry name" value="DUF3054"/>
</dbReference>
<dbReference type="Pfam" id="PF11255">
    <property type="entry name" value="DUF3054"/>
    <property type="match status" value="1"/>
</dbReference>
<keyword evidence="1" id="KW-0812">Transmembrane</keyword>
<keyword evidence="1" id="KW-1133">Transmembrane helix</keyword>
<protein>
    <submittedName>
        <fullName evidence="2">DUF3054 domain-containing protein</fullName>
    </submittedName>
</protein>
<feature type="transmembrane region" description="Helical" evidence="1">
    <location>
        <begin position="34"/>
        <end position="55"/>
    </location>
</feature>
<accession>A0A2N0X736</accession>
<reference evidence="2 3" key="1">
    <citation type="submission" date="2017-12" db="EMBL/GenBank/DDBJ databases">
        <title>Corynebacterium mastitidis 16-1433 Genome.</title>
        <authorList>
            <person name="Gulvik C.A."/>
        </authorList>
    </citation>
    <scope>NUCLEOTIDE SEQUENCE [LARGE SCALE GENOMIC DNA]</scope>
    <source>
        <strain evidence="2 3">16-1433</strain>
    </source>
</reference>
<keyword evidence="1" id="KW-0472">Membrane</keyword>
<sequence>MTRWFAYDAAAIALFALLARVAHRSEDMPLTVGGWLGTLWPFLLGVALAWGGLALGRRSSLWGSMLAAWPCAVIVGLAIWGLRHGAVPHWSFIIVATVSSGILMAAWRAVAGRAARRARG</sequence>
<name>A0A2N0X736_9CORY</name>
<dbReference type="RefSeq" id="WP_101173787.1">
    <property type="nucleotide sequence ID" value="NZ_JAKRKB010000010.1"/>
</dbReference>
<feature type="transmembrane region" description="Helical" evidence="1">
    <location>
        <begin position="89"/>
        <end position="110"/>
    </location>
</feature>
<comment type="caution">
    <text evidence="2">The sequence shown here is derived from an EMBL/GenBank/DDBJ whole genome shotgun (WGS) entry which is preliminary data.</text>
</comment>
<evidence type="ECO:0000313" key="2">
    <source>
        <dbReference type="EMBL" id="PKF68515.1"/>
    </source>
</evidence>
<evidence type="ECO:0000256" key="1">
    <source>
        <dbReference type="SAM" id="Phobius"/>
    </source>
</evidence>